<accession>A0A3P3WE94</accession>
<dbReference type="PROSITE" id="PS51257">
    <property type="entry name" value="PROKAR_LIPOPROTEIN"/>
    <property type="match status" value="1"/>
</dbReference>
<dbReference type="PANTHER" id="PTHR42852">
    <property type="entry name" value="THIOL:DISULFIDE INTERCHANGE PROTEIN DSBE"/>
    <property type="match status" value="1"/>
</dbReference>
<dbReference type="RefSeq" id="WP_125011788.1">
    <property type="nucleotide sequence ID" value="NZ_RQVR01000003.1"/>
</dbReference>
<dbReference type="PANTHER" id="PTHR42852:SF6">
    <property type="entry name" value="THIOL:DISULFIDE INTERCHANGE PROTEIN DSBE"/>
    <property type="match status" value="1"/>
</dbReference>
<evidence type="ECO:0000256" key="2">
    <source>
        <dbReference type="ARBA" id="ARBA00022748"/>
    </source>
</evidence>
<keyword evidence="5" id="KW-0175">Coiled coil</keyword>
<reference evidence="7 8" key="1">
    <citation type="submission" date="2018-11" db="EMBL/GenBank/DDBJ databases">
        <title>Flavobacterium sp. nov., YIM 102600 draft genome.</title>
        <authorList>
            <person name="Li G."/>
            <person name="Jiang Y."/>
        </authorList>
    </citation>
    <scope>NUCLEOTIDE SEQUENCE [LARGE SCALE GENOMIC DNA]</scope>
    <source>
        <strain evidence="7 8">YIM 102600</strain>
    </source>
</reference>
<gene>
    <name evidence="7" type="ORF">EG849_03955</name>
</gene>
<dbReference type="GO" id="GO:0016491">
    <property type="term" value="F:oxidoreductase activity"/>
    <property type="evidence" value="ECO:0007669"/>
    <property type="project" value="InterPro"/>
</dbReference>
<dbReference type="CDD" id="cd02966">
    <property type="entry name" value="TlpA_like_family"/>
    <property type="match status" value="1"/>
</dbReference>
<feature type="domain" description="Thioredoxin" evidence="6">
    <location>
        <begin position="240"/>
        <end position="381"/>
    </location>
</feature>
<dbReference type="InterPro" id="IPR000866">
    <property type="entry name" value="AhpC/TSA"/>
</dbReference>
<evidence type="ECO:0000256" key="1">
    <source>
        <dbReference type="ARBA" id="ARBA00004196"/>
    </source>
</evidence>
<dbReference type="Gene3D" id="3.40.30.10">
    <property type="entry name" value="Glutaredoxin"/>
    <property type="match status" value="1"/>
</dbReference>
<dbReference type="PROSITE" id="PS00194">
    <property type="entry name" value="THIOREDOXIN_1"/>
    <property type="match status" value="1"/>
</dbReference>
<proteinExistence type="predicted"/>
<sequence length="381" mass="42163">MKKILLLLSVTAIMVSCNKSEENEFTITGTASGVENGKTVILQKADTITMGQMVSIDTVKIENGKFELKGTSAEPEIHALLIEGKGNIDFILEGGKITVEVDKDTLANSKVGGTYNNDEYRNYKTEIKALQKDLQAKSMAFQQANMEKIKNAQAAKDTAVVNALIKENQKIMEPLSAKNYTYAEKNPKSFLSVLLAESFFYTQEPDYTKIRNIYNGLESQLKNTRPGKSVKEKLDAHDSVEVGKKAPDFSATSADGKQVSLKESLGKVTIIDFWASWCAPCRQENPNVVALYEEFHSKGLNIVGVSLDQPNEEVKWKQAINQDKLTWTNVSNLKGWDDPIAKKYNVRSIPATFILDASGKIVAKDLRGEELKAKVKELLGA</sequence>
<dbReference type="GO" id="GO:0030313">
    <property type="term" value="C:cell envelope"/>
    <property type="evidence" value="ECO:0007669"/>
    <property type="project" value="UniProtKB-SubCell"/>
</dbReference>
<comment type="caution">
    <text evidence="7">The sequence shown here is derived from an EMBL/GenBank/DDBJ whole genome shotgun (WGS) entry which is preliminary data.</text>
</comment>
<dbReference type="EMBL" id="RQVR01000003">
    <property type="protein sequence ID" value="RRJ93471.1"/>
    <property type="molecule type" value="Genomic_DNA"/>
</dbReference>
<organism evidence="7 8">
    <name type="scientific">Flavobacterium macacae</name>
    <dbReference type="NCBI Taxonomy" id="2488993"/>
    <lineage>
        <taxon>Bacteria</taxon>
        <taxon>Pseudomonadati</taxon>
        <taxon>Bacteroidota</taxon>
        <taxon>Flavobacteriia</taxon>
        <taxon>Flavobacteriales</taxon>
        <taxon>Flavobacteriaceae</taxon>
        <taxon>Flavobacterium</taxon>
    </lineage>
</organism>
<dbReference type="InterPro" id="IPR036249">
    <property type="entry name" value="Thioredoxin-like_sf"/>
</dbReference>
<feature type="coiled-coil region" evidence="5">
    <location>
        <begin position="120"/>
        <end position="147"/>
    </location>
</feature>
<dbReference type="PROSITE" id="PS51352">
    <property type="entry name" value="THIOREDOXIN_2"/>
    <property type="match status" value="1"/>
</dbReference>
<protein>
    <submittedName>
        <fullName evidence="7">AhpC/TSA family protein</fullName>
    </submittedName>
</protein>
<dbReference type="GO" id="GO:0017004">
    <property type="term" value="P:cytochrome complex assembly"/>
    <property type="evidence" value="ECO:0007669"/>
    <property type="project" value="UniProtKB-KW"/>
</dbReference>
<dbReference type="GO" id="GO:0016209">
    <property type="term" value="F:antioxidant activity"/>
    <property type="evidence" value="ECO:0007669"/>
    <property type="project" value="InterPro"/>
</dbReference>
<keyword evidence="2" id="KW-0201">Cytochrome c-type biogenesis</keyword>
<dbReference type="SUPFAM" id="SSF52833">
    <property type="entry name" value="Thioredoxin-like"/>
    <property type="match status" value="1"/>
</dbReference>
<evidence type="ECO:0000313" key="8">
    <source>
        <dbReference type="Proteomes" id="UP000271937"/>
    </source>
</evidence>
<evidence type="ECO:0000256" key="4">
    <source>
        <dbReference type="ARBA" id="ARBA00023284"/>
    </source>
</evidence>
<comment type="subcellular location">
    <subcellularLocation>
        <location evidence="1">Cell envelope</location>
    </subcellularLocation>
</comment>
<dbReference type="InterPro" id="IPR017937">
    <property type="entry name" value="Thioredoxin_CS"/>
</dbReference>
<dbReference type="Pfam" id="PF14289">
    <property type="entry name" value="DUF4369"/>
    <property type="match status" value="1"/>
</dbReference>
<evidence type="ECO:0000313" key="7">
    <source>
        <dbReference type="EMBL" id="RRJ93471.1"/>
    </source>
</evidence>
<keyword evidence="4" id="KW-0676">Redox-active center</keyword>
<dbReference type="Pfam" id="PF00578">
    <property type="entry name" value="AhpC-TSA"/>
    <property type="match status" value="1"/>
</dbReference>
<dbReference type="InterPro" id="IPR050553">
    <property type="entry name" value="Thioredoxin_ResA/DsbE_sf"/>
</dbReference>
<dbReference type="InterPro" id="IPR025380">
    <property type="entry name" value="DUF4369"/>
</dbReference>
<dbReference type="AlphaFoldDB" id="A0A3P3WE94"/>
<keyword evidence="3" id="KW-1015">Disulfide bond</keyword>
<keyword evidence="8" id="KW-1185">Reference proteome</keyword>
<dbReference type="OrthoDB" id="1069091at2"/>
<name>A0A3P3WE94_9FLAO</name>
<dbReference type="InterPro" id="IPR013766">
    <property type="entry name" value="Thioredoxin_domain"/>
</dbReference>
<evidence type="ECO:0000256" key="3">
    <source>
        <dbReference type="ARBA" id="ARBA00023157"/>
    </source>
</evidence>
<evidence type="ECO:0000259" key="6">
    <source>
        <dbReference type="PROSITE" id="PS51352"/>
    </source>
</evidence>
<evidence type="ECO:0000256" key="5">
    <source>
        <dbReference type="SAM" id="Coils"/>
    </source>
</evidence>
<dbReference type="Proteomes" id="UP000271937">
    <property type="component" value="Unassembled WGS sequence"/>
</dbReference>